<protein>
    <submittedName>
        <fullName evidence="2">Non-heme iron oxygenase ferredoxin subunit</fullName>
    </submittedName>
</protein>
<name>A0ABS6VWJ8_9GAMM</name>
<dbReference type="PROSITE" id="PS51296">
    <property type="entry name" value="RIESKE"/>
    <property type="match status" value="1"/>
</dbReference>
<dbReference type="InterPro" id="IPR017941">
    <property type="entry name" value="Rieske_2Fe-2S"/>
</dbReference>
<organism evidence="2 3">
    <name type="scientific">Zhongshania aquimaris</name>
    <dbReference type="NCBI Taxonomy" id="2857107"/>
    <lineage>
        <taxon>Bacteria</taxon>
        <taxon>Pseudomonadati</taxon>
        <taxon>Pseudomonadota</taxon>
        <taxon>Gammaproteobacteria</taxon>
        <taxon>Cellvibrionales</taxon>
        <taxon>Spongiibacteraceae</taxon>
        <taxon>Zhongshania</taxon>
    </lineage>
</organism>
<dbReference type="EMBL" id="JAHWDQ010000007">
    <property type="protein sequence ID" value="MBW2942737.1"/>
    <property type="molecule type" value="Genomic_DNA"/>
</dbReference>
<evidence type="ECO:0000313" key="2">
    <source>
        <dbReference type="EMBL" id="MBW2942737.1"/>
    </source>
</evidence>
<gene>
    <name evidence="2" type="ORF">KXJ70_18200</name>
</gene>
<evidence type="ECO:0000313" key="3">
    <source>
        <dbReference type="Proteomes" id="UP001166291"/>
    </source>
</evidence>
<dbReference type="CDD" id="cd03528">
    <property type="entry name" value="Rieske_RO_ferredoxin"/>
    <property type="match status" value="1"/>
</dbReference>
<proteinExistence type="predicted"/>
<reference evidence="2" key="1">
    <citation type="submission" date="2021-07" db="EMBL/GenBank/DDBJ databases">
        <title>Zhongshania sp. CAU 1632 isolated from seawater.</title>
        <authorList>
            <person name="Kim W."/>
        </authorList>
    </citation>
    <scope>NUCLEOTIDE SEQUENCE</scope>
    <source>
        <strain evidence="2">CAU 1632</strain>
    </source>
</reference>
<dbReference type="PANTHER" id="PTHR21496:SF23">
    <property type="entry name" value="3-PHENYLPROPIONATE_CINNAMIC ACID DIOXYGENASE FERREDOXIN SUBUNIT"/>
    <property type="match status" value="1"/>
</dbReference>
<keyword evidence="3" id="KW-1185">Reference proteome</keyword>
<feature type="domain" description="Rieske" evidence="1">
    <location>
        <begin position="6"/>
        <end position="101"/>
    </location>
</feature>
<accession>A0ABS6VWJ8</accession>
<dbReference type="PANTHER" id="PTHR21496">
    <property type="entry name" value="FERREDOXIN-RELATED"/>
    <property type="match status" value="1"/>
</dbReference>
<evidence type="ECO:0000259" key="1">
    <source>
        <dbReference type="PROSITE" id="PS51296"/>
    </source>
</evidence>
<comment type="caution">
    <text evidence="2">The sequence shown here is derived from an EMBL/GenBank/DDBJ whole genome shotgun (WGS) entry which is preliminary data.</text>
</comment>
<dbReference type="Pfam" id="PF00355">
    <property type="entry name" value="Rieske"/>
    <property type="match status" value="1"/>
</dbReference>
<dbReference type="Proteomes" id="UP001166291">
    <property type="component" value="Unassembled WGS sequence"/>
</dbReference>
<sequence>MSNTYTQFCKLEDVPVGGKKAAKINDTWILVCNIKDRLFAVSNFCSHQRKPLLSGRVRNCAITCPVHGAKFNLETGEALNLPATKPIPTYEVRVVDGWIEVKV</sequence>
<dbReference type="RefSeq" id="WP_219044982.1">
    <property type="nucleotide sequence ID" value="NZ_JAHWDQ010000007.1"/>
</dbReference>